<organism evidence="3 4">
    <name type="scientific">Rhizoctonia solani</name>
    <dbReference type="NCBI Taxonomy" id="456999"/>
    <lineage>
        <taxon>Eukaryota</taxon>
        <taxon>Fungi</taxon>
        <taxon>Dikarya</taxon>
        <taxon>Basidiomycota</taxon>
        <taxon>Agaricomycotina</taxon>
        <taxon>Agaricomycetes</taxon>
        <taxon>Cantharellales</taxon>
        <taxon>Ceratobasidiaceae</taxon>
        <taxon>Rhizoctonia</taxon>
    </lineage>
</organism>
<name>A0A8H3AA52_9AGAM</name>
<feature type="transmembrane region" description="Helical" evidence="2">
    <location>
        <begin position="245"/>
        <end position="266"/>
    </location>
</feature>
<protein>
    <submittedName>
        <fullName evidence="3">Uncharacterized protein</fullName>
    </submittedName>
</protein>
<dbReference type="GO" id="GO:0140326">
    <property type="term" value="F:ATPase-coupled intramembrane lipid transporter activity"/>
    <property type="evidence" value="ECO:0007669"/>
    <property type="project" value="TreeGrafter"/>
</dbReference>
<dbReference type="GO" id="GO:0045332">
    <property type="term" value="P:phospholipid translocation"/>
    <property type="evidence" value="ECO:0007669"/>
    <property type="project" value="TreeGrafter"/>
</dbReference>
<keyword evidence="2" id="KW-0812">Transmembrane</keyword>
<dbReference type="GO" id="GO:0005802">
    <property type="term" value="C:trans-Golgi network"/>
    <property type="evidence" value="ECO:0007669"/>
    <property type="project" value="TreeGrafter"/>
</dbReference>
<dbReference type="InterPro" id="IPR012337">
    <property type="entry name" value="RNaseH-like_sf"/>
</dbReference>
<feature type="region of interest" description="Disordered" evidence="1">
    <location>
        <begin position="1"/>
        <end position="21"/>
    </location>
</feature>
<dbReference type="PANTHER" id="PTHR24092">
    <property type="entry name" value="PROBABLE PHOSPHOLIPID-TRANSPORTING ATPASE"/>
    <property type="match status" value="1"/>
</dbReference>
<dbReference type="Proteomes" id="UP000663843">
    <property type="component" value="Unassembled WGS sequence"/>
</dbReference>
<comment type="caution">
    <text evidence="3">The sequence shown here is derived from an EMBL/GenBank/DDBJ whole genome shotgun (WGS) entry which is preliminary data.</text>
</comment>
<dbReference type="GO" id="GO:0006892">
    <property type="term" value="P:post-Golgi vesicle-mediated transport"/>
    <property type="evidence" value="ECO:0007669"/>
    <property type="project" value="TreeGrafter"/>
</dbReference>
<dbReference type="EMBL" id="CAJMWT010001575">
    <property type="protein sequence ID" value="CAE6410154.1"/>
    <property type="molecule type" value="Genomic_DNA"/>
</dbReference>
<keyword evidence="2" id="KW-0472">Membrane</keyword>
<dbReference type="PANTHER" id="PTHR24092:SF150">
    <property type="entry name" value="PHOSPHOLIPID-TRANSPORTING ATPASE"/>
    <property type="match status" value="1"/>
</dbReference>
<evidence type="ECO:0000313" key="4">
    <source>
        <dbReference type="Proteomes" id="UP000663843"/>
    </source>
</evidence>
<evidence type="ECO:0000313" key="3">
    <source>
        <dbReference type="EMBL" id="CAE6410154.1"/>
    </source>
</evidence>
<dbReference type="GO" id="GO:0005886">
    <property type="term" value="C:plasma membrane"/>
    <property type="evidence" value="ECO:0007669"/>
    <property type="project" value="TreeGrafter"/>
</dbReference>
<proteinExistence type="predicted"/>
<keyword evidence="2" id="KW-1133">Transmembrane helix</keyword>
<dbReference type="GO" id="GO:0032456">
    <property type="term" value="P:endocytic recycling"/>
    <property type="evidence" value="ECO:0007669"/>
    <property type="project" value="TreeGrafter"/>
</dbReference>
<evidence type="ECO:0000256" key="1">
    <source>
        <dbReference type="SAM" id="MobiDB-lite"/>
    </source>
</evidence>
<dbReference type="AlphaFoldDB" id="A0A8H3AA52"/>
<dbReference type="SUPFAM" id="SSF53098">
    <property type="entry name" value="Ribonuclease H-like"/>
    <property type="match status" value="1"/>
</dbReference>
<sequence>MGRPMISRQPPSSSQNPTLRTTHGELVKRKIGSMETSSLLGHTVRCDFKRKALTDYGITGVPGYQTREHCALVFGEHARPQLMFKDRYLRKLIPREIVKLLPHRTTITRDIKTIYRMSQKHIASLLAHIPGVFHIALDMYQSPNGCLKFDVSYTGKPLANKFHNTLSKFQIQGRVWSLVCDNAANNGTMMERLQKLGTARLEGPECRVHCMAHILNLAAQAILLKFDDEDIPCWVVADTFHSKRVYILTFVILYNNLIPIFLIITMEVVKYQQAQLINSDLDVYYAKTDTPALCRTSSLVKELGQIEYIFSEKTGTLTHNKIEFRQASIAGVTYADVVDESK</sequence>
<accession>A0A8H3AA52</accession>
<evidence type="ECO:0000256" key="2">
    <source>
        <dbReference type="SAM" id="Phobius"/>
    </source>
</evidence>
<reference evidence="3" key="1">
    <citation type="submission" date="2021-01" db="EMBL/GenBank/DDBJ databases">
        <authorList>
            <person name="Kaushik A."/>
        </authorList>
    </citation>
    <scope>NUCLEOTIDE SEQUENCE</scope>
    <source>
        <strain evidence="3">AG2-2IIIB</strain>
    </source>
</reference>
<gene>
    <name evidence="3" type="ORF">RDB_LOCUS43358</name>
</gene>
<feature type="compositionally biased region" description="Polar residues" evidence="1">
    <location>
        <begin position="9"/>
        <end position="21"/>
    </location>
</feature>